<organism evidence="2 3">
    <name type="scientific">Cryptosporangium japonicum</name>
    <dbReference type="NCBI Taxonomy" id="80872"/>
    <lineage>
        <taxon>Bacteria</taxon>
        <taxon>Bacillati</taxon>
        <taxon>Actinomycetota</taxon>
        <taxon>Actinomycetes</taxon>
        <taxon>Cryptosporangiales</taxon>
        <taxon>Cryptosporangiaceae</taxon>
        <taxon>Cryptosporangium</taxon>
    </lineage>
</organism>
<gene>
    <name evidence="2" type="ORF">GCM10009539_59910</name>
</gene>
<evidence type="ECO:0000313" key="3">
    <source>
        <dbReference type="Proteomes" id="UP001500967"/>
    </source>
</evidence>
<keyword evidence="3" id="KW-1185">Reference proteome</keyword>
<dbReference type="EMBL" id="BAAAGX010000025">
    <property type="protein sequence ID" value="GAA0265409.1"/>
    <property type="molecule type" value="Genomic_DNA"/>
</dbReference>
<dbReference type="Proteomes" id="UP001500967">
    <property type="component" value="Unassembled WGS sequence"/>
</dbReference>
<evidence type="ECO:0000313" key="2">
    <source>
        <dbReference type="EMBL" id="GAA0265409.1"/>
    </source>
</evidence>
<protein>
    <submittedName>
        <fullName evidence="2">Uncharacterized protein</fullName>
    </submittedName>
</protein>
<comment type="caution">
    <text evidence="2">The sequence shown here is derived from an EMBL/GenBank/DDBJ whole genome shotgun (WGS) entry which is preliminary data.</text>
</comment>
<accession>A0ABP3EMN0</accession>
<feature type="region of interest" description="Disordered" evidence="1">
    <location>
        <begin position="21"/>
        <end position="52"/>
    </location>
</feature>
<reference evidence="3" key="1">
    <citation type="journal article" date="2019" name="Int. J. Syst. Evol. Microbiol.">
        <title>The Global Catalogue of Microorganisms (GCM) 10K type strain sequencing project: providing services to taxonomists for standard genome sequencing and annotation.</title>
        <authorList>
            <consortium name="The Broad Institute Genomics Platform"/>
            <consortium name="The Broad Institute Genome Sequencing Center for Infectious Disease"/>
            <person name="Wu L."/>
            <person name="Ma J."/>
        </authorList>
    </citation>
    <scope>NUCLEOTIDE SEQUENCE [LARGE SCALE GENOMIC DNA]</scope>
    <source>
        <strain evidence="3">JCM 10425</strain>
    </source>
</reference>
<name>A0ABP3EMN0_9ACTN</name>
<proteinExistence type="predicted"/>
<sequence length="89" mass="9249">MPNRRSARLWCAVWMVSGRRPERIGRSAQGGRGGAANLGDPLSGPAIGPTEHRAQFDAGKRPLFDQALPIGGSGLFAPVTDRGAGRVGG</sequence>
<evidence type="ECO:0000256" key="1">
    <source>
        <dbReference type="SAM" id="MobiDB-lite"/>
    </source>
</evidence>